<evidence type="ECO:0000313" key="3">
    <source>
        <dbReference type="Proteomes" id="UP000215914"/>
    </source>
</evidence>
<protein>
    <submittedName>
        <fullName evidence="2">Uncharacterized protein</fullName>
    </submittedName>
</protein>
<comment type="caution">
    <text evidence="2">The sequence shown here is derived from an EMBL/GenBank/DDBJ whole genome shotgun (WGS) entry which is preliminary data.</text>
</comment>
<feature type="compositionally biased region" description="Polar residues" evidence="1">
    <location>
        <begin position="8"/>
        <end position="18"/>
    </location>
</feature>
<evidence type="ECO:0000256" key="1">
    <source>
        <dbReference type="SAM" id="MobiDB-lite"/>
    </source>
</evidence>
<keyword evidence="3" id="KW-1185">Reference proteome</keyword>
<accession>A0A9K3H3V1</accession>
<dbReference type="Proteomes" id="UP000215914">
    <property type="component" value="Unassembled WGS sequence"/>
</dbReference>
<dbReference type="EMBL" id="MNCJ02000330">
    <property type="protein sequence ID" value="KAF5766422.1"/>
    <property type="molecule type" value="Genomic_DNA"/>
</dbReference>
<feature type="compositionally biased region" description="Polar residues" evidence="1">
    <location>
        <begin position="48"/>
        <end position="65"/>
    </location>
</feature>
<sequence length="127" mass="14095">MQIHTHGPSPTQLTQNPKISHLPHTAPPHSRPEAPATGEWSLAPVTCPASQPRTPYSQVSSQPTHSSLLYTSTPTLMASFNPPFCTCEHTHTSRRCWKEVIGEGVRERGRNSERNSCLRRPCFPATE</sequence>
<dbReference type="AlphaFoldDB" id="A0A9K3H3V1"/>
<dbReference type="Gramene" id="mRNA:HanXRQr2_Chr15g0715201">
    <property type="protein sequence ID" value="CDS:HanXRQr2_Chr15g0715201.1"/>
    <property type="gene ID" value="HanXRQr2_Chr15g0715201"/>
</dbReference>
<reference evidence="2" key="1">
    <citation type="journal article" date="2017" name="Nature">
        <title>The sunflower genome provides insights into oil metabolism, flowering and Asterid evolution.</title>
        <authorList>
            <person name="Badouin H."/>
            <person name="Gouzy J."/>
            <person name="Grassa C.J."/>
            <person name="Murat F."/>
            <person name="Staton S.E."/>
            <person name="Cottret L."/>
            <person name="Lelandais-Briere C."/>
            <person name="Owens G.L."/>
            <person name="Carrere S."/>
            <person name="Mayjonade B."/>
            <person name="Legrand L."/>
            <person name="Gill N."/>
            <person name="Kane N.C."/>
            <person name="Bowers J.E."/>
            <person name="Hubner S."/>
            <person name="Bellec A."/>
            <person name="Berard A."/>
            <person name="Berges H."/>
            <person name="Blanchet N."/>
            <person name="Boniface M.C."/>
            <person name="Brunel D."/>
            <person name="Catrice O."/>
            <person name="Chaidir N."/>
            <person name="Claudel C."/>
            <person name="Donnadieu C."/>
            <person name="Faraut T."/>
            <person name="Fievet G."/>
            <person name="Helmstetter N."/>
            <person name="King M."/>
            <person name="Knapp S.J."/>
            <person name="Lai Z."/>
            <person name="Le Paslier M.C."/>
            <person name="Lippi Y."/>
            <person name="Lorenzon L."/>
            <person name="Mandel J.R."/>
            <person name="Marage G."/>
            <person name="Marchand G."/>
            <person name="Marquand E."/>
            <person name="Bret-Mestries E."/>
            <person name="Morien E."/>
            <person name="Nambeesan S."/>
            <person name="Nguyen T."/>
            <person name="Pegot-Espagnet P."/>
            <person name="Pouilly N."/>
            <person name="Raftis F."/>
            <person name="Sallet E."/>
            <person name="Schiex T."/>
            <person name="Thomas J."/>
            <person name="Vandecasteele C."/>
            <person name="Vares D."/>
            <person name="Vear F."/>
            <person name="Vautrin S."/>
            <person name="Crespi M."/>
            <person name="Mangin B."/>
            <person name="Burke J.M."/>
            <person name="Salse J."/>
            <person name="Munos S."/>
            <person name="Vincourt P."/>
            <person name="Rieseberg L.H."/>
            <person name="Langlade N.B."/>
        </authorList>
    </citation>
    <scope>NUCLEOTIDE SEQUENCE</scope>
    <source>
        <tissue evidence="2">Leaves</tissue>
    </source>
</reference>
<gene>
    <name evidence="2" type="ORF">HanXRQr2_Chr15g0715201</name>
</gene>
<proteinExistence type="predicted"/>
<evidence type="ECO:0000313" key="2">
    <source>
        <dbReference type="EMBL" id="KAF5766422.1"/>
    </source>
</evidence>
<name>A0A9K3H3V1_HELAN</name>
<reference evidence="2" key="2">
    <citation type="submission" date="2020-06" db="EMBL/GenBank/DDBJ databases">
        <title>Helianthus annuus Genome sequencing and assembly Release 2.</title>
        <authorList>
            <person name="Gouzy J."/>
            <person name="Langlade N."/>
            <person name="Munos S."/>
        </authorList>
    </citation>
    <scope>NUCLEOTIDE SEQUENCE</scope>
    <source>
        <tissue evidence="2">Leaves</tissue>
    </source>
</reference>
<feature type="region of interest" description="Disordered" evidence="1">
    <location>
        <begin position="1"/>
        <end position="65"/>
    </location>
</feature>
<organism evidence="2 3">
    <name type="scientific">Helianthus annuus</name>
    <name type="common">Common sunflower</name>
    <dbReference type="NCBI Taxonomy" id="4232"/>
    <lineage>
        <taxon>Eukaryota</taxon>
        <taxon>Viridiplantae</taxon>
        <taxon>Streptophyta</taxon>
        <taxon>Embryophyta</taxon>
        <taxon>Tracheophyta</taxon>
        <taxon>Spermatophyta</taxon>
        <taxon>Magnoliopsida</taxon>
        <taxon>eudicotyledons</taxon>
        <taxon>Gunneridae</taxon>
        <taxon>Pentapetalae</taxon>
        <taxon>asterids</taxon>
        <taxon>campanulids</taxon>
        <taxon>Asterales</taxon>
        <taxon>Asteraceae</taxon>
        <taxon>Asteroideae</taxon>
        <taxon>Heliantheae alliance</taxon>
        <taxon>Heliantheae</taxon>
        <taxon>Helianthus</taxon>
    </lineage>
</organism>